<accession>A0A976YF58</accession>
<evidence type="ECO:0000313" key="1">
    <source>
        <dbReference type="EMBL" id="UVF62337.1"/>
    </source>
</evidence>
<keyword evidence="2" id="KW-1185">Reference proteome</keyword>
<reference evidence="1 2" key="1">
    <citation type="submission" date="2022-05" db="EMBL/GenBank/DDBJ databases">
        <title>Diverse viruses of marine archaea discovered using metagenomics.</title>
        <authorList>
            <person name="Zhou Y."/>
        </authorList>
    </citation>
    <scope>NUCLEOTIDE SEQUENCE [LARGE SCALE GENOMIC DNA]</scope>
    <source>
        <strain evidence="1">YSH_462411</strain>
    </source>
</reference>
<protein>
    <submittedName>
        <fullName evidence="1">Uncharacterized protein</fullName>
    </submittedName>
</protein>
<proteinExistence type="predicted"/>
<dbReference type="Proteomes" id="UP001156919">
    <property type="component" value="Segment"/>
</dbReference>
<organism evidence="1 2">
    <name type="scientific">Nitrososphaeria virus YSH_462411</name>
    <dbReference type="NCBI Taxonomy" id="3071321"/>
    <lineage>
        <taxon>Viruses</taxon>
        <taxon>Duplodnaviria</taxon>
        <taxon>Heunggongvirae</taxon>
        <taxon>Uroviricota</taxon>
        <taxon>Caudoviricetes</taxon>
        <taxon>Juravirales</taxon>
        <taxon>Yangangviridae</taxon>
        <taxon>Nohelivirus</taxon>
        <taxon>Nohelivirus yangshanense</taxon>
    </lineage>
</organism>
<dbReference type="EMBL" id="ON649699">
    <property type="protein sequence ID" value="UVF62337.1"/>
    <property type="molecule type" value="Genomic_DNA"/>
</dbReference>
<name>A0A976YF58_9CAUD</name>
<evidence type="ECO:0000313" key="2">
    <source>
        <dbReference type="Proteomes" id="UP001156919"/>
    </source>
</evidence>
<sequence>MNRPFYFKHGVIEFFIKKKQNFFRFFVWNEDGTNRSLISIGKYNGEDPKSLIPLVMKGDS</sequence>